<feature type="domain" description="NAD(P)-binding" evidence="4">
    <location>
        <begin position="10"/>
        <end position="105"/>
    </location>
</feature>
<keyword evidence="3" id="KW-0560">Oxidoreductase</keyword>
<gene>
    <name evidence="5" type="ORF">B0A52_09098</name>
</gene>
<dbReference type="PANTHER" id="PTHR47706">
    <property type="entry name" value="NMRA-LIKE FAMILY PROTEIN"/>
    <property type="match status" value="1"/>
</dbReference>
<dbReference type="OrthoDB" id="419598at2759"/>
<evidence type="ECO:0000313" key="5">
    <source>
        <dbReference type="EMBL" id="RVX67317.1"/>
    </source>
</evidence>
<accession>A0A438MUA6</accession>
<dbReference type="Pfam" id="PF13460">
    <property type="entry name" value="NAD_binding_10"/>
    <property type="match status" value="1"/>
</dbReference>
<proteinExistence type="inferred from homology"/>
<evidence type="ECO:0000259" key="4">
    <source>
        <dbReference type="Pfam" id="PF13460"/>
    </source>
</evidence>
<evidence type="ECO:0000256" key="3">
    <source>
        <dbReference type="ARBA" id="ARBA00023002"/>
    </source>
</evidence>
<reference evidence="5 6" key="1">
    <citation type="submission" date="2017-03" db="EMBL/GenBank/DDBJ databases">
        <title>Genomes of endolithic fungi from Antarctica.</title>
        <authorList>
            <person name="Coleine C."/>
            <person name="Masonjones S."/>
            <person name="Stajich J.E."/>
        </authorList>
    </citation>
    <scope>NUCLEOTIDE SEQUENCE [LARGE SCALE GENOMIC DNA]</scope>
    <source>
        <strain evidence="5 6">CCFEE 6314</strain>
    </source>
</reference>
<dbReference type="Gene3D" id="3.90.25.10">
    <property type="entry name" value="UDP-galactose 4-epimerase, domain 1"/>
    <property type="match status" value="1"/>
</dbReference>
<dbReference type="AlphaFoldDB" id="A0A438MUA6"/>
<dbReference type="PANTHER" id="PTHR47706:SF9">
    <property type="entry name" value="NMRA-LIKE DOMAIN-CONTAINING PROTEIN-RELATED"/>
    <property type="match status" value="1"/>
</dbReference>
<dbReference type="InterPro" id="IPR051609">
    <property type="entry name" value="NmrA/Isoflavone_reductase-like"/>
</dbReference>
<sequence length="315" mass="35192">MSVKTIGIAGITGKVGQLLALCLREEAPSVNLRGLARDPSKVDFSSLPGIELHQGDAFDAEKIRGFVKGLDVVVCCYLGDDHLMIEGQKLLIDIAEDEGVLRYIASDWSLDWTKLEMGELFVKEACQRVHAYLGEKKSIRGVHILIGGFTDVVYAPFFKIWDQKTQTLNYWGTGEEPWECTSYLNSAQYTAAVCLDPQAVGVLRFAGDVISIKGMAKAIENVYGITPNLQRQGSLEELSATMIKSRELYGASLFKYIFYWYQYFMISGRALMGPGYDNKRYPEVKAISTEDYMRRVPLDKLGAASISWESKYVPA</sequence>
<organism evidence="5 6">
    <name type="scientific">Exophiala mesophila</name>
    <name type="common">Black yeast-like fungus</name>
    <dbReference type="NCBI Taxonomy" id="212818"/>
    <lineage>
        <taxon>Eukaryota</taxon>
        <taxon>Fungi</taxon>
        <taxon>Dikarya</taxon>
        <taxon>Ascomycota</taxon>
        <taxon>Pezizomycotina</taxon>
        <taxon>Eurotiomycetes</taxon>
        <taxon>Chaetothyriomycetidae</taxon>
        <taxon>Chaetothyriales</taxon>
        <taxon>Herpotrichiellaceae</taxon>
        <taxon>Exophiala</taxon>
    </lineage>
</organism>
<comment type="caution">
    <text evidence="5">The sequence shown here is derived from an EMBL/GenBank/DDBJ whole genome shotgun (WGS) entry which is preliminary data.</text>
</comment>
<comment type="similarity">
    <text evidence="1">Belongs to the NmrA-type oxidoreductase family. Isoflavone reductase subfamily.</text>
</comment>
<evidence type="ECO:0000256" key="1">
    <source>
        <dbReference type="ARBA" id="ARBA00005725"/>
    </source>
</evidence>
<evidence type="ECO:0000313" key="6">
    <source>
        <dbReference type="Proteomes" id="UP000288859"/>
    </source>
</evidence>
<dbReference type="InterPro" id="IPR016040">
    <property type="entry name" value="NAD(P)-bd_dom"/>
</dbReference>
<dbReference type="Gene3D" id="3.40.50.720">
    <property type="entry name" value="NAD(P)-binding Rossmann-like Domain"/>
    <property type="match status" value="1"/>
</dbReference>
<dbReference type="EMBL" id="NAJM01000049">
    <property type="protein sequence ID" value="RVX67317.1"/>
    <property type="molecule type" value="Genomic_DNA"/>
</dbReference>
<dbReference type="VEuPathDB" id="FungiDB:PV10_02887"/>
<dbReference type="Proteomes" id="UP000288859">
    <property type="component" value="Unassembled WGS sequence"/>
</dbReference>
<name>A0A438MUA6_EXOME</name>
<protein>
    <recommendedName>
        <fullName evidence="4">NAD(P)-binding domain-containing protein</fullName>
    </recommendedName>
</protein>
<dbReference type="GO" id="GO:0016491">
    <property type="term" value="F:oxidoreductase activity"/>
    <property type="evidence" value="ECO:0007669"/>
    <property type="project" value="UniProtKB-KW"/>
</dbReference>
<keyword evidence="2" id="KW-0521">NADP</keyword>
<evidence type="ECO:0000256" key="2">
    <source>
        <dbReference type="ARBA" id="ARBA00022857"/>
    </source>
</evidence>
<dbReference type="SUPFAM" id="SSF51735">
    <property type="entry name" value="NAD(P)-binding Rossmann-fold domains"/>
    <property type="match status" value="1"/>
</dbReference>
<dbReference type="InterPro" id="IPR036291">
    <property type="entry name" value="NAD(P)-bd_dom_sf"/>
</dbReference>